<keyword evidence="2" id="KW-0732">Signal</keyword>
<feature type="signal peptide" evidence="2">
    <location>
        <begin position="1"/>
        <end position="24"/>
    </location>
</feature>
<dbReference type="Gene3D" id="2.30.30.830">
    <property type="match status" value="1"/>
</dbReference>
<reference evidence="3" key="1">
    <citation type="submission" date="2020-12" db="EMBL/GenBank/DDBJ databases">
        <title>Geomonas sp. Red875, isolated from river sediment.</title>
        <authorList>
            <person name="Xu Z."/>
            <person name="Zhang Z."/>
            <person name="Masuda Y."/>
            <person name="Itoh H."/>
            <person name="Senoo K."/>
        </authorList>
    </citation>
    <scope>NUCLEOTIDE SEQUENCE</scope>
    <source>
        <strain evidence="3">Red875</strain>
    </source>
</reference>
<dbReference type="InterPro" id="IPR007446">
    <property type="entry name" value="PilP"/>
</dbReference>
<dbReference type="EMBL" id="JAEMHM010000024">
    <property type="protein sequence ID" value="MBJ6727450.1"/>
    <property type="molecule type" value="Genomic_DNA"/>
</dbReference>
<feature type="compositionally biased region" description="Pro residues" evidence="1">
    <location>
        <begin position="50"/>
        <end position="59"/>
    </location>
</feature>
<comment type="caution">
    <text evidence="3">The sequence shown here is derived from an EMBL/GenBank/DDBJ whole genome shotgun (WGS) entry which is preliminary data.</text>
</comment>
<gene>
    <name evidence="3" type="ORF">JFN93_22275</name>
</gene>
<dbReference type="PROSITE" id="PS51257">
    <property type="entry name" value="PROKAR_LIPOPROTEIN"/>
    <property type="match status" value="1"/>
</dbReference>
<dbReference type="AlphaFoldDB" id="A0A8J7SAF4"/>
<sequence length="224" mass="23510">MKRNPLRNSTVLLLALALAVAATAGCKKKEEPKQLTPMPHRPPQASAPRSPQPAVPPVTAPQTAPGAAPGAASAPSAATTPAPAALQGQASSAVRHPVAGTQLSFKNRVDPFKPFMVEPPPQAKVEQATPQTAPRREGDLLPIQSYDVSKFRVVGIIAGLRENKALVVDPAGKGYVVQVGMPLGSNEGRITRISASGVEVVESFKEGRGHVKKRKIVLTLAKKR</sequence>
<keyword evidence="4" id="KW-1185">Reference proteome</keyword>
<evidence type="ECO:0000256" key="1">
    <source>
        <dbReference type="SAM" id="MobiDB-lite"/>
    </source>
</evidence>
<feature type="chain" id="PRO_5035285175" evidence="2">
    <location>
        <begin position="25"/>
        <end position="224"/>
    </location>
</feature>
<evidence type="ECO:0000313" key="4">
    <source>
        <dbReference type="Proteomes" id="UP000636888"/>
    </source>
</evidence>
<organism evidence="3 4">
    <name type="scientific">Geomesophilobacter sediminis</name>
    <dbReference type="NCBI Taxonomy" id="2798584"/>
    <lineage>
        <taxon>Bacteria</taxon>
        <taxon>Pseudomonadati</taxon>
        <taxon>Thermodesulfobacteriota</taxon>
        <taxon>Desulfuromonadia</taxon>
        <taxon>Geobacterales</taxon>
        <taxon>Geobacteraceae</taxon>
        <taxon>Geomesophilobacter</taxon>
    </lineage>
</organism>
<accession>A0A8J7SAF4</accession>
<dbReference type="Pfam" id="PF04351">
    <property type="entry name" value="PilP"/>
    <property type="match status" value="1"/>
</dbReference>
<name>A0A8J7SAF4_9BACT</name>
<feature type="compositionally biased region" description="Low complexity" evidence="1">
    <location>
        <begin position="60"/>
        <end position="85"/>
    </location>
</feature>
<proteinExistence type="predicted"/>
<feature type="region of interest" description="Disordered" evidence="1">
    <location>
        <begin position="25"/>
        <end position="95"/>
    </location>
</feature>
<protein>
    <submittedName>
        <fullName evidence="3">Pilus assembly protein PilP</fullName>
    </submittedName>
</protein>
<dbReference type="RefSeq" id="WP_199386592.1">
    <property type="nucleotide sequence ID" value="NZ_JAEMHM010000024.1"/>
</dbReference>
<dbReference type="Proteomes" id="UP000636888">
    <property type="component" value="Unassembled WGS sequence"/>
</dbReference>
<evidence type="ECO:0000256" key="2">
    <source>
        <dbReference type="SAM" id="SignalP"/>
    </source>
</evidence>
<evidence type="ECO:0000313" key="3">
    <source>
        <dbReference type="EMBL" id="MBJ6727450.1"/>
    </source>
</evidence>